<dbReference type="Gene3D" id="3.90.79.10">
    <property type="entry name" value="Nucleoside Triphosphate Pyrophosphohydrolase"/>
    <property type="match status" value="1"/>
</dbReference>
<comment type="caution">
    <text evidence="2">The sequence shown here is derived from an EMBL/GenBank/DDBJ whole genome shotgun (WGS) entry which is preliminary data.</text>
</comment>
<gene>
    <name evidence="2" type="ORF">C8N28_0105</name>
</gene>
<dbReference type="InterPro" id="IPR015797">
    <property type="entry name" value="NUDIX_hydrolase-like_dom_sf"/>
</dbReference>
<name>A0A4V2PY63_9SPHI</name>
<dbReference type="EMBL" id="SMGO01000001">
    <property type="protein sequence ID" value="TCK84811.1"/>
    <property type="molecule type" value="Genomic_DNA"/>
</dbReference>
<dbReference type="InterPro" id="IPR000086">
    <property type="entry name" value="NUDIX_hydrolase_dom"/>
</dbReference>
<dbReference type="PROSITE" id="PS51462">
    <property type="entry name" value="NUDIX"/>
    <property type="match status" value="1"/>
</dbReference>
<organism evidence="2 3">
    <name type="scientific">Albibacterium bauzanense</name>
    <dbReference type="NCBI Taxonomy" id="653929"/>
    <lineage>
        <taxon>Bacteria</taxon>
        <taxon>Pseudomonadati</taxon>
        <taxon>Bacteroidota</taxon>
        <taxon>Sphingobacteriia</taxon>
        <taxon>Sphingobacteriales</taxon>
        <taxon>Sphingobacteriaceae</taxon>
        <taxon>Albibacterium</taxon>
    </lineage>
</organism>
<dbReference type="RefSeq" id="WP_246012676.1">
    <property type="nucleotide sequence ID" value="NZ_SMGO01000001.1"/>
</dbReference>
<evidence type="ECO:0000313" key="3">
    <source>
        <dbReference type="Proteomes" id="UP000294616"/>
    </source>
</evidence>
<accession>A0A4V2PY63</accession>
<dbReference type="AlphaFoldDB" id="A0A4V2PY63"/>
<dbReference type="SUPFAM" id="SSF55811">
    <property type="entry name" value="Nudix"/>
    <property type="match status" value="1"/>
</dbReference>
<protein>
    <submittedName>
        <fullName evidence="2">8-oxo-dGTP pyrophosphatase MutT (NUDIX family)</fullName>
    </submittedName>
</protein>
<proteinExistence type="predicted"/>
<dbReference type="Proteomes" id="UP000294616">
    <property type="component" value="Unassembled WGS sequence"/>
</dbReference>
<reference evidence="2 3" key="1">
    <citation type="submission" date="2019-03" db="EMBL/GenBank/DDBJ databases">
        <title>Genomic Encyclopedia of Archaeal and Bacterial Type Strains, Phase II (KMG-II): from individual species to whole genera.</title>
        <authorList>
            <person name="Goeker M."/>
        </authorList>
    </citation>
    <scope>NUCLEOTIDE SEQUENCE [LARGE SCALE GENOMIC DNA]</scope>
    <source>
        <strain evidence="2 3">DSM 22554</strain>
    </source>
</reference>
<sequence length="148" mass="17141">MQLKFFNIRSYGIMINHRNEILISDEIYHGQLFSKFPGGGMELGESLSDSLRREFMEECQLNLTSLNLLHITDTVVASIFDNSQVIGVYYQVFTDELLSIPTKTIAFDFEEDSQQSFRWVSLQNFKAEDLTFEMDQHAWNAIKGKIIT</sequence>
<dbReference type="Pfam" id="PF00293">
    <property type="entry name" value="NUDIX"/>
    <property type="match status" value="1"/>
</dbReference>
<keyword evidence="3" id="KW-1185">Reference proteome</keyword>
<feature type="domain" description="Nudix hydrolase" evidence="1">
    <location>
        <begin position="6"/>
        <end position="142"/>
    </location>
</feature>
<evidence type="ECO:0000313" key="2">
    <source>
        <dbReference type="EMBL" id="TCK84811.1"/>
    </source>
</evidence>
<evidence type="ECO:0000259" key="1">
    <source>
        <dbReference type="PROSITE" id="PS51462"/>
    </source>
</evidence>